<reference evidence="11 12" key="1">
    <citation type="submission" date="2021-02" db="EMBL/GenBank/DDBJ databases">
        <title>Porcisia hertigi Genome sequencing and assembly.</title>
        <authorList>
            <person name="Almutairi H."/>
            <person name="Gatherer D."/>
        </authorList>
    </citation>
    <scope>NUCLEOTIDE SEQUENCE [LARGE SCALE GENOMIC DNA]</scope>
    <source>
        <strain evidence="11 12">C119</strain>
    </source>
</reference>
<keyword evidence="12" id="KW-1185">Reference proteome</keyword>
<dbReference type="SMART" id="SM01190">
    <property type="entry name" value="EMP24_GP25L"/>
    <property type="match status" value="1"/>
</dbReference>
<keyword evidence="4 9" id="KW-0732">Signal</keyword>
<sequence>MRCRGIMSPPIAVAATLLTVVLLLCSNVNGLVFQLESGASRCFEQEVPSGTDLYIGYKADDAYGDFFDASLTDEDGNSIYQMLGRSSGAIHHHTISGGEYSLCLTSRQGVQSSRSTRKVLLVVQIGADAKDYVAMATKEKLRPMEVQMRVMEDTVQEVHNEFMYFRDREAEMRNTNEHMVSMVMWMSVGLTIVFGIFWYLQMRHLKFYFKKKRMID</sequence>
<dbReference type="Pfam" id="PF01105">
    <property type="entry name" value="EMP24_GP25L"/>
    <property type="match status" value="1"/>
</dbReference>
<feature type="chain" id="PRO_5032660102" description="GOLD domain-containing protein" evidence="9">
    <location>
        <begin position="31"/>
        <end position="216"/>
    </location>
</feature>
<protein>
    <recommendedName>
        <fullName evidence="10">GOLD domain-containing protein</fullName>
    </recommendedName>
</protein>
<comment type="subcellular location">
    <subcellularLocation>
        <location evidence="1 7">Membrane</location>
        <topology evidence="1 7">Single-pass type I membrane protein</topology>
    </subcellularLocation>
</comment>
<evidence type="ECO:0000256" key="1">
    <source>
        <dbReference type="ARBA" id="ARBA00004479"/>
    </source>
</evidence>
<feature type="domain" description="GOLD" evidence="10">
    <location>
        <begin position="40"/>
        <end position="125"/>
    </location>
</feature>
<keyword evidence="6 8" id="KW-0472">Membrane</keyword>
<evidence type="ECO:0000256" key="5">
    <source>
        <dbReference type="ARBA" id="ARBA00022989"/>
    </source>
</evidence>
<organism evidence="11 12">
    <name type="scientific">Porcisia hertigi</name>
    <dbReference type="NCBI Taxonomy" id="2761500"/>
    <lineage>
        <taxon>Eukaryota</taxon>
        <taxon>Discoba</taxon>
        <taxon>Euglenozoa</taxon>
        <taxon>Kinetoplastea</taxon>
        <taxon>Metakinetoplastina</taxon>
        <taxon>Trypanosomatida</taxon>
        <taxon>Trypanosomatidae</taxon>
        <taxon>Leishmaniinae</taxon>
        <taxon>Porcisia</taxon>
    </lineage>
</organism>
<comment type="caution">
    <text evidence="11">The sequence shown here is derived from an EMBL/GenBank/DDBJ whole genome shotgun (WGS) entry which is preliminary data.</text>
</comment>
<comment type="similarity">
    <text evidence="2 7">Belongs to the EMP24/GP25L family.</text>
</comment>
<keyword evidence="3 7" id="KW-0812">Transmembrane</keyword>
<proteinExistence type="inferred from homology"/>
<dbReference type="PANTHER" id="PTHR22811">
    <property type="entry name" value="TRANSMEMBRANE EMP24 DOMAIN-CONTAINING PROTEIN"/>
    <property type="match status" value="1"/>
</dbReference>
<dbReference type="EMBL" id="JAFJZO010000035">
    <property type="protein sequence ID" value="KAG5492593.1"/>
    <property type="molecule type" value="Genomic_DNA"/>
</dbReference>
<dbReference type="GO" id="GO:0016020">
    <property type="term" value="C:membrane"/>
    <property type="evidence" value="ECO:0007669"/>
    <property type="project" value="UniProtKB-SubCell"/>
</dbReference>
<accession>A0A836L9N6</accession>
<dbReference type="AlphaFoldDB" id="A0A836L9N6"/>
<dbReference type="InterPro" id="IPR009038">
    <property type="entry name" value="GOLD_dom"/>
</dbReference>
<gene>
    <name evidence="11" type="ORF">JKF63_01172</name>
</gene>
<evidence type="ECO:0000256" key="3">
    <source>
        <dbReference type="ARBA" id="ARBA00022692"/>
    </source>
</evidence>
<evidence type="ECO:0000313" key="11">
    <source>
        <dbReference type="EMBL" id="KAG5492593.1"/>
    </source>
</evidence>
<evidence type="ECO:0000259" key="10">
    <source>
        <dbReference type="PROSITE" id="PS50866"/>
    </source>
</evidence>
<dbReference type="KEGG" id="phet:94287297"/>
<dbReference type="OrthoDB" id="759142at2759"/>
<dbReference type="GeneID" id="94287297"/>
<keyword evidence="5 8" id="KW-1133">Transmembrane helix</keyword>
<feature type="transmembrane region" description="Helical" evidence="8">
    <location>
        <begin position="182"/>
        <end position="200"/>
    </location>
</feature>
<dbReference type="InterPro" id="IPR015720">
    <property type="entry name" value="Emp24-like"/>
</dbReference>
<evidence type="ECO:0000256" key="2">
    <source>
        <dbReference type="ARBA" id="ARBA00007104"/>
    </source>
</evidence>
<dbReference type="RefSeq" id="XP_067753377.1">
    <property type="nucleotide sequence ID" value="XM_067897220.1"/>
</dbReference>
<evidence type="ECO:0000313" key="12">
    <source>
        <dbReference type="Proteomes" id="UP000674318"/>
    </source>
</evidence>
<feature type="signal peptide" evidence="9">
    <location>
        <begin position="1"/>
        <end position="30"/>
    </location>
</feature>
<name>A0A836L9N6_9TRYP</name>
<dbReference type="Proteomes" id="UP000674318">
    <property type="component" value="Chromosome 35"/>
</dbReference>
<evidence type="ECO:0000256" key="6">
    <source>
        <dbReference type="ARBA" id="ARBA00023136"/>
    </source>
</evidence>
<evidence type="ECO:0000256" key="9">
    <source>
        <dbReference type="SAM" id="SignalP"/>
    </source>
</evidence>
<dbReference type="PROSITE" id="PS50866">
    <property type="entry name" value="GOLD"/>
    <property type="match status" value="1"/>
</dbReference>
<evidence type="ECO:0000256" key="4">
    <source>
        <dbReference type="ARBA" id="ARBA00022729"/>
    </source>
</evidence>
<evidence type="ECO:0000256" key="8">
    <source>
        <dbReference type="SAM" id="Phobius"/>
    </source>
</evidence>
<evidence type="ECO:0000256" key="7">
    <source>
        <dbReference type="RuleBase" id="RU003827"/>
    </source>
</evidence>